<dbReference type="SMART" id="SM00369">
    <property type="entry name" value="LRR_TYP"/>
    <property type="match status" value="1"/>
</dbReference>
<protein>
    <submittedName>
        <fullName evidence="8">Disease resistance</fullName>
    </submittedName>
</protein>
<dbReference type="PROSITE" id="PS51450">
    <property type="entry name" value="LRR"/>
    <property type="match status" value="1"/>
</dbReference>
<comment type="caution">
    <text evidence="8">The sequence shown here is derived from an EMBL/GenBank/DDBJ whole genome shotgun (WGS) entry which is preliminary data.</text>
</comment>
<keyword evidence="3" id="KW-0547">Nucleotide-binding</keyword>
<dbReference type="EMBL" id="JBFOLJ010000020">
    <property type="protein sequence ID" value="KAL2462597.1"/>
    <property type="molecule type" value="Genomic_DNA"/>
</dbReference>
<evidence type="ECO:0000256" key="3">
    <source>
        <dbReference type="ARBA" id="ARBA00022741"/>
    </source>
</evidence>
<evidence type="ECO:0000313" key="8">
    <source>
        <dbReference type="EMBL" id="KAL2462597.1"/>
    </source>
</evidence>
<evidence type="ECO:0000256" key="5">
    <source>
        <dbReference type="SAM" id="Coils"/>
    </source>
</evidence>
<dbReference type="Pfam" id="PF18052">
    <property type="entry name" value="Rx_N"/>
    <property type="match status" value="1"/>
</dbReference>
<dbReference type="AlphaFoldDB" id="A0ABD1PFF3"/>
<dbReference type="Proteomes" id="UP001604277">
    <property type="component" value="Unassembled WGS sequence"/>
</dbReference>
<keyword evidence="5" id="KW-0175">Coiled coil</keyword>
<evidence type="ECO:0000313" key="9">
    <source>
        <dbReference type="Proteomes" id="UP001604277"/>
    </source>
</evidence>
<dbReference type="InterPro" id="IPR055414">
    <property type="entry name" value="LRR_R13L4/SHOC2-like"/>
</dbReference>
<dbReference type="PANTHER" id="PTHR47186">
    <property type="entry name" value="LEUCINE-RICH REPEAT-CONTAINING PROTEIN 57"/>
    <property type="match status" value="1"/>
</dbReference>
<name>A0ABD1PFF3_9LAMI</name>
<dbReference type="Gene3D" id="3.80.10.10">
    <property type="entry name" value="Ribonuclease Inhibitor"/>
    <property type="match status" value="1"/>
</dbReference>
<dbReference type="SUPFAM" id="SSF52058">
    <property type="entry name" value="L domain-like"/>
    <property type="match status" value="1"/>
</dbReference>
<sequence>MVETTINMVVKRLAPIIEKRVRDEVNLVLNSAKEAESLISKLKKIQQLLDDAERKGVTDPQVKAWLRKIEDAAYEMDDALDEWEMKIHELEMEGSEDVFDFWEKLQELSPEIGNLIHLRYLDLSDNPIRELPRTTCDLYYLQTLILTECAKLSKLPEEIYKLINLRHLVVREIGDATSIPQGLEKLTGLRTLNLFKTERGGSRLGWLKNLNQLQGHMAIIIDNLNEESDVIEAQNATLKNKNGIQSLYLEFSGEVRMDVMEALQPPPNLLSLSFCGCVGIEFPRWITTSLNNLKILSIVNCSSLPPLGNLELLEELKIGGMGNMNYLGREFLGITGDGRAIALPKLKRLRTPLDVLKIAKSELLIEQFKSRGGYEFLSPTCKLGALDFCSRPVCTAPPPPPQDATGVDYFINKIF</sequence>
<dbReference type="InterPro" id="IPR032675">
    <property type="entry name" value="LRR_dom_sf"/>
</dbReference>
<keyword evidence="4" id="KW-0611">Plant defense</keyword>
<keyword evidence="2" id="KW-0677">Repeat</keyword>
<feature type="domain" description="Disease resistance R13L4/SHOC-2-like LRR" evidence="7">
    <location>
        <begin position="111"/>
        <end position="319"/>
    </location>
</feature>
<evidence type="ECO:0000259" key="7">
    <source>
        <dbReference type="Pfam" id="PF23598"/>
    </source>
</evidence>
<keyword evidence="9" id="KW-1185">Reference proteome</keyword>
<dbReference type="Pfam" id="PF23598">
    <property type="entry name" value="LRR_14"/>
    <property type="match status" value="1"/>
</dbReference>
<gene>
    <name evidence="8" type="ORF">Fot_53834</name>
</gene>
<dbReference type="GO" id="GO:0051707">
    <property type="term" value="P:response to other organism"/>
    <property type="evidence" value="ECO:0007669"/>
    <property type="project" value="UniProtKB-ARBA"/>
</dbReference>
<organism evidence="8 9">
    <name type="scientific">Forsythia ovata</name>
    <dbReference type="NCBI Taxonomy" id="205694"/>
    <lineage>
        <taxon>Eukaryota</taxon>
        <taxon>Viridiplantae</taxon>
        <taxon>Streptophyta</taxon>
        <taxon>Embryophyta</taxon>
        <taxon>Tracheophyta</taxon>
        <taxon>Spermatophyta</taxon>
        <taxon>Magnoliopsida</taxon>
        <taxon>eudicotyledons</taxon>
        <taxon>Gunneridae</taxon>
        <taxon>Pentapetalae</taxon>
        <taxon>asterids</taxon>
        <taxon>lamiids</taxon>
        <taxon>Lamiales</taxon>
        <taxon>Oleaceae</taxon>
        <taxon>Forsythieae</taxon>
        <taxon>Forsythia</taxon>
    </lineage>
</organism>
<keyword evidence="1" id="KW-0433">Leucine-rich repeat</keyword>
<feature type="coiled-coil region" evidence="5">
    <location>
        <begin position="35"/>
        <end position="93"/>
    </location>
</feature>
<feature type="domain" description="Disease resistance N-terminal" evidence="6">
    <location>
        <begin position="9"/>
        <end position="92"/>
    </location>
</feature>
<evidence type="ECO:0000256" key="2">
    <source>
        <dbReference type="ARBA" id="ARBA00022737"/>
    </source>
</evidence>
<dbReference type="InterPro" id="IPR003591">
    <property type="entry name" value="Leu-rich_rpt_typical-subtyp"/>
</dbReference>
<reference evidence="9" key="1">
    <citation type="submission" date="2024-07" db="EMBL/GenBank/DDBJ databases">
        <title>Two chromosome-level genome assemblies of Korean endemic species Abeliophyllum distichum and Forsythia ovata (Oleaceae).</title>
        <authorList>
            <person name="Jang H."/>
        </authorList>
    </citation>
    <scope>NUCLEOTIDE SEQUENCE [LARGE SCALE GENOMIC DNA]</scope>
</reference>
<dbReference type="PANTHER" id="PTHR47186:SF30">
    <property type="entry name" value="EF-HAND DOMAIN-CONTAINING PROTEIN"/>
    <property type="match status" value="1"/>
</dbReference>
<dbReference type="GO" id="GO:0000166">
    <property type="term" value="F:nucleotide binding"/>
    <property type="evidence" value="ECO:0007669"/>
    <property type="project" value="UniProtKB-KW"/>
</dbReference>
<dbReference type="InterPro" id="IPR041118">
    <property type="entry name" value="Rx_N"/>
</dbReference>
<evidence type="ECO:0000259" key="6">
    <source>
        <dbReference type="Pfam" id="PF18052"/>
    </source>
</evidence>
<evidence type="ECO:0000256" key="1">
    <source>
        <dbReference type="ARBA" id="ARBA00022614"/>
    </source>
</evidence>
<evidence type="ECO:0000256" key="4">
    <source>
        <dbReference type="ARBA" id="ARBA00022821"/>
    </source>
</evidence>
<dbReference type="GO" id="GO:0006952">
    <property type="term" value="P:defense response"/>
    <property type="evidence" value="ECO:0007669"/>
    <property type="project" value="UniProtKB-KW"/>
</dbReference>
<proteinExistence type="predicted"/>
<accession>A0ABD1PFF3</accession>
<dbReference type="InterPro" id="IPR001611">
    <property type="entry name" value="Leu-rich_rpt"/>
</dbReference>